<dbReference type="GO" id="GO:0005576">
    <property type="term" value="C:extracellular region"/>
    <property type="evidence" value="ECO:0007669"/>
    <property type="project" value="TreeGrafter"/>
</dbReference>
<dbReference type="GO" id="GO:0005975">
    <property type="term" value="P:carbohydrate metabolic process"/>
    <property type="evidence" value="ECO:0007669"/>
    <property type="project" value="InterPro"/>
</dbReference>
<dbReference type="InterPro" id="IPR050314">
    <property type="entry name" value="Glycosyl_Hydrlase_18"/>
</dbReference>
<dbReference type="CDD" id="cd02872">
    <property type="entry name" value="GH18_chitolectin_chitotriosidase"/>
    <property type="match status" value="1"/>
</dbReference>
<keyword evidence="2 5" id="KW-0378">Hydrolase</keyword>
<proteinExistence type="inferred from homology"/>
<dbReference type="FunFam" id="3.10.50.10:FF:000001">
    <property type="entry name" value="Chitinase 3-like 1"/>
    <property type="match status" value="1"/>
</dbReference>
<dbReference type="PANTHER" id="PTHR11177">
    <property type="entry name" value="CHITINASE"/>
    <property type="match status" value="1"/>
</dbReference>
<dbReference type="InterPro" id="IPR001223">
    <property type="entry name" value="Glyco_hydro18_cat"/>
</dbReference>
<evidence type="ECO:0000256" key="1">
    <source>
        <dbReference type="ARBA" id="ARBA00022729"/>
    </source>
</evidence>
<dbReference type="VEuPathDB" id="VectorBase:AALB004734"/>
<dbReference type="STRING" id="7167.A0A182FDZ3"/>
<dbReference type="GO" id="GO:0008061">
    <property type="term" value="F:chitin binding"/>
    <property type="evidence" value="ECO:0007669"/>
    <property type="project" value="InterPro"/>
</dbReference>
<keyword evidence="3" id="KW-1015">Disulfide bond</keyword>
<reference evidence="7" key="2">
    <citation type="submission" date="2022-08" db="UniProtKB">
        <authorList>
            <consortium name="EnsemblMetazoa"/>
        </authorList>
    </citation>
    <scope>IDENTIFICATION</scope>
    <source>
        <strain evidence="7">STECLA/ALBI9_A</strain>
    </source>
</reference>
<dbReference type="GeneID" id="118465186"/>
<dbReference type="KEGG" id="aali:118465186"/>
<dbReference type="SMART" id="SM00636">
    <property type="entry name" value="Glyco_18"/>
    <property type="match status" value="1"/>
</dbReference>
<dbReference type="Gene3D" id="3.20.20.80">
    <property type="entry name" value="Glycosidases"/>
    <property type="match status" value="1"/>
</dbReference>
<dbReference type="OrthoDB" id="73875at2759"/>
<dbReference type="Proteomes" id="UP000069272">
    <property type="component" value="Chromosome 3L"/>
</dbReference>
<keyword evidence="8" id="KW-1185">Reference proteome</keyword>
<evidence type="ECO:0000313" key="7">
    <source>
        <dbReference type="EnsemblMetazoa" id="AALB004734-PA"/>
    </source>
</evidence>
<dbReference type="InterPro" id="IPR001579">
    <property type="entry name" value="Glyco_hydro_18_chit_AS"/>
</dbReference>
<dbReference type="RefSeq" id="XP_035789048.1">
    <property type="nucleotide sequence ID" value="XM_035933155.1"/>
</dbReference>
<keyword evidence="4 5" id="KW-0326">Glycosidase</keyword>
<dbReference type="InterPro" id="IPR017853">
    <property type="entry name" value="GH"/>
</dbReference>
<evidence type="ECO:0000256" key="6">
    <source>
        <dbReference type="RuleBase" id="RU004453"/>
    </source>
</evidence>
<dbReference type="GO" id="GO:0006032">
    <property type="term" value="P:chitin catabolic process"/>
    <property type="evidence" value="ECO:0007669"/>
    <property type="project" value="TreeGrafter"/>
</dbReference>
<dbReference type="AlphaFoldDB" id="A0A182FDZ3"/>
<accession>A0A182FDZ3</accession>
<evidence type="ECO:0000256" key="2">
    <source>
        <dbReference type="ARBA" id="ARBA00022801"/>
    </source>
</evidence>
<sequence length="393" mass="43471">MVRLVFVFSVLLAGLLCAGARRPVFCYYASWSAWRAAGGTFNVENIDAHLCTHLLYAFFGIDEEGTVKVLDPWLDLEDGGGLGNIRRFNELRLANPSLKTLAAIGGAHIDSSLFSSVAANASTRVAFAWSARSFCQVHGFDGVDIDWEFPGHHDGDTSNDKANFALMLKELATELHHHGLLLTAAVAASEPIASTAYDIPAIVPHLDYISLMTYDFNGAWNNFTGHNAPLFAGPSDQNDFQRMLNVEHSVSYWLRQGAPANKLLLGVPTYGRTFTLANPQENGLRAPTVGPGTEGPYTREPGYIAYFEICANFLPYTSWVRVWDSTQMVPYGFSNNQWISYDNRQSITEKCNFALERGLAGAMVWTVDMDDFYGDCGPQFHLIQTLNVCLNRI</sequence>
<evidence type="ECO:0000256" key="3">
    <source>
        <dbReference type="ARBA" id="ARBA00023157"/>
    </source>
</evidence>
<evidence type="ECO:0000313" key="8">
    <source>
        <dbReference type="Proteomes" id="UP000069272"/>
    </source>
</evidence>
<name>A0A182FDZ3_ANOAL</name>
<organism evidence="7 8">
    <name type="scientific">Anopheles albimanus</name>
    <name type="common">New world malaria mosquito</name>
    <dbReference type="NCBI Taxonomy" id="7167"/>
    <lineage>
        <taxon>Eukaryota</taxon>
        <taxon>Metazoa</taxon>
        <taxon>Ecdysozoa</taxon>
        <taxon>Arthropoda</taxon>
        <taxon>Hexapoda</taxon>
        <taxon>Insecta</taxon>
        <taxon>Pterygota</taxon>
        <taxon>Neoptera</taxon>
        <taxon>Endopterygota</taxon>
        <taxon>Diptera</taxon>
        <taxon>Nematocera</taxon>
        <taxon>Culicoidea</taxon>
        <taxon>Culicidae</taxon>
        <taxon>Anophelinae</taxon>
        <taxon>Anopheles</taxon>
    </lineage>
</organism>
<dbReference type="GO" id="GO:0004568">
    <property type="term" value="F:chitinase activity"/>
    <property type="evidence" value="ECO:0007669"/>
    <property type="project" value="TreeGrafter"/>
</dbReference>
<evidence type="ECO:0000256" key="5">
    <source>
        <dbReference type="RuleBase" id="RU000489"/>
    </source>
</evidence>
<dbReference type="PROSITE" id="PS01095">
    <property type="entry name" value="GH18_1"/>
    <property type="match status" value="1"/>
</dbReference>
<reference evidence="7 8" key="1">
    <citation type="journal article" date="2017" name="G3 (Bethesda)">
        <title>The Physical Genome Mapping of Anopheles albimanus Corrected Scaffold Misassemblies and Identified Interarm Rearrangements in Genus Anopheles.</title>
        <authorList>
            <person name="Artemov G.N."/>
            <person name="Peery A.N."/>
            <person name="Jiang X."/>
            <person name="Tu Z."/>
            <person name="Stegniy V.N."/>
            <person name="Sharakhova M.V."/>
            <person name="Sharakhov I.V."/>
        </authorList>
    </citation>
    <scope>NUCLEOTIDE SEQUENCE [LARGE SCALE GENOMIC DNA]</scope>
    <source>
        <strain evidence="7 8">ALBI9_A</strain>
    </source>
</reference>
<keyword evidence="1" id="KW-0732">Signal</keyword>
<dbReference type="PANTHER" id="PTHR11177:SF360">
    <property type="entry name" value="CHITINASE 4-RELATED"/>
    <property type="match status" value="1"/>
</dbReference>
<dbReference type="Gene3D" id="3.10.50.10">
    <property type="match status" value="1"/>
</dbReference>
<evidence type="ECO:0000256" key="4">
    <source>
        <dbReference type="ARBA" id="ARBA00023295"/>
    </source>
</evidence>
<dbReference type="InterPro" id="IPR029070">
    <property type="entry name" value="Chitinase_insertion_sf"/>
</dbReference>
<dbReference type="SUPFAM" id="SSF51445">
    <property type="entry name" value="(Trans)glycosidases"/>
    <property type="match status" value="1"/>
</dbReference>
<dbReference type="VEuPathDB" id="VectorBase:AALB20_036075"/>
<protein>
    <submittedName>
        <fullName evidence="7">Uncharacterized protein</fullName>
    </submittedName>
</protein>
<dbReference type="Pfam" id="PF00704">
    <property type="entry name" value="Glyco_hydro_18"/>
    <property type="match status" value="1"/>
</dbReference>
<dbReference type="PROSITE" id="PS51910">
    <property type="entry name" value="GH18_2"/>
    <property type="match status" value="1"/>
</dbReference>
<dbReference type="InterPro" id="IPR011583">
    <property type="entry name" value="Chitinase_II/V-like_cat"/>
</dbReference>
<dbReference type="SUPFAM" id="SSF54556">
    <property type="entry name" value="Chitinase insertion domain"/>
    <property type="match status" value="1"/>
</dbReference>
<comment type="similarity">
    <text evidence="6">Belongs to the glycosyl hydrolase 18 family.</text>
</comment>
<dbReference type="EnsemblMetazoa" id="AALB004734-RA">
    <property type="protein sequence ID" value="AALB004734-PA"/>
    <property type="gene ID" value="AALB004734"/>
</dbReference>